<name>A0A835QZW4_VANPL</name>
<protein>
    <submittedName>
        <fullName evidence="2">Uncharacterized protein</fullName>
    </submittedName>
</protein>
<evidence type="ECO:0000313" key="2">
    <source>
        <dbReference type="EMBL" id="KAG0482810.1"/>
    </source>
</evidence>
<accession>A0A835QZW4</accession>
<feature type="compositionally biased region" description="Polar residues" evidence="1">
    <location>
        <begin position="52"/>
        <end position="63"/>
    </location>
</feature>
<evidence type="ECO:0000313" key="3">
    <source>
        <dbReference type="Proteomes" id="UP000639772"/>
    </source>
</evidence>
<reference evidence="2 3" key="1">
    <citation type="journal article" date="2020" name="Nat. Food">
        <title>A phased Vanilla planifolia genome enables genetic improvement of flavour and production.</title>
        <authorList>
            <person name="Hasing T."/>
            <person name="Tang H."/>
            <person name="Brym M."/>
            <person name="Khazi F."/>
            <person name="Huang T."/>
            <person name="Chambers A.H."/>
        </authorList>
    </citation>
    <scope>NUCLEOTIDE SEQUENCE [LARGE SCALE GENOMIC DNA]</scope>
    <source>
        <tissue evidence="2">Leaf</tissue>
    </source>
</reference>
<proteinExistence type="predicted"/>
<sequence>MVGPSPNAFLLKAVLQILSHKYEAPQYKRKPHSTSSLTEKRSNMALQGCLPWSSQPSSKQRNPLTKKRKD</sequence>
<dbReference type="Proteomes" id="UP000639772">
    <property type="component" value="Unassembled WGS sequence"/>
</dbReference>
<comment type="caution">
    <text evidence="2">The sequence shown here is derived from an EMBL/GenBank/DDBJ whole genome shotgun (WGS) entry which is preliminary data.</text>
</comment>
<evidence type="ECO:0000256" key="1">
    <source>
        <dbReference type="SAM" id="MobiDB-lite"/>
    </source>
</evidence>
<gene>
    <name evidence="2" type="ORF">HPP92_010894</name>
</gene>
<organism evidence="2 3">
    <name type="scientific">Vanilla planifolia</name>
    <name type="common">Vanilla</name>
    <dbReference type="NCBI Taxonomy" id="51239"/>
    <lineage>
        <taxon>Eukaryota</taxon>
        <taxon>Viridiplantae</taxon>
        <taxon>Streptophyta</taxon>
        <taxon>Embryophyta</taxon>
        <taxon>Tracheophyta</taxon>
        <taxon>Spermatophyta</taxon>
        <taxon>Magnoliopsida</taxon>
        <taxon>Liliopsida</taxon>
        <taxon>Asparagales</taxon>
        <taxon>Orchidaceae</taxon>
        <taxon>Vanilloideae</taxon>
        <taxon>Vanilleae</taxon>
        <taxon>Vanilla</taxon>
    </lineage>
</organism>
<feature type="region of interest" description="Disordered" evidence="1">
    <location>
        <begin position="25"/>
        <end position="70"/>
    </location>
</feature>
<dbReference type="EMBL" id="JADCNM010000005">
    <property type="protein sequence ID" value="KAG0482810.1"/>
    <property type="molecule type" value="Genomic_DNA"/>
</dbReference>
<dbReference type="AlphaFoldDB" id="A0A835QZW4"/>